<keyword evidence="3" id="KW-1185">Reference proteome</keyword>
<dbReference type="PROSITE" id="PS51186">
    <property type="entry name" value="GNAT"/>
    <property type="match status" value="1"/>
</dbReference>
<dbReference type="InterPro" id="IPR000182">
    <property type="entry name" value="GNAT_dom"/>
</dbReference>
<reference evidence="2 3" key="1">
    <citation type="journal article" date="2008" name="PLoS Genet.">
        <title>Genomic islands in the pathogenic filamentous fungus Aspergillus fumigatus.</title>
        <authorList>
            <person name="Fedorova N.D."/>
            <person name="Khaldi N."/>
            <person name="Joardar V.S."/>
            <person name="Maiti R."/>
            <person name="Amedeo P."/>
            <person name="Anderson M.J."/>
            <person name="Crabtree J."/>
            <person name="Silva J.C."/>
            <person name="Badger J.H."/>
            <person name="Albarraq A."/>
            <person name="Angiuoli S."/>
            <person name="Bussey H."/>
            <person name="Bowyer P."/>
            <person name="Cotty P.J."/>
            <person name="Dyer P.S."/>
            <person name="Egan A."/>
            <person name="Galens K."/>
            <person name="Fraser-Liggett C.M."/>
            <person name="Haas B.J."/>
            <person name="Inman J.M."/>
            <person name="Kent R."/>
            <person name="Lemieux S."/>
            <person name="Malavazi I."/>
            <person name="Orvis J."/>
            <person name="Roemer T."/>
            <person name="Ronning C.M."/>
            <person name="Sundaram J.P."/>
            <person name="Sutton G."/>
            <person name="Turner G."/>
            <person name="Venter J.C."/>
            <person name="White O.R."/>
            <person name="Whitty B.R."/>
            <person name="Youngman P."/>
            <person name="Wolfe K.H."/>
            <person name="Goldman G.H."/>
            <person name="Wortman J.R."/>
            <person name="Jiang B."/>
            <person name="Denning D.W."/>
            <person name="Nierman W.C."/>
        </authorList>
    </citation>
    <scope>NUCLEOTIDE SEQUENCE [LARGE SCALE GENOMIC DNA]</scope>
    <source>
        <strain evidence="3">ATCC 1007 / CBS 513.65 / DSM 816 / NCTC 3887 / NRRL 1</strain>
    </source>
</reference>
<dbReference type="HOGENOM" id="CLU_013985_24_1_1"/>
<evidence type="ECO:0000313" key="2">
    <source>
        <dbReference type="EMBL" id="EAW07168.1"/>
    </source>
</evidence>
<sequence>MSTPQHPPFRTARLQFDPLLDKHADGMHALRALPEVMKWSMRKVPDADVAATQAWMEAFTGVHAPPRVGYVVRVLEDGNEGKDEVVGGWVLRMPGRIIGSIGLRYEEVGLVRGGRAWELGYIFHPDVWGKGYATEAVRGLLGVWEGVYEGLQWEGKERGEVGPAVAAVTDTGNEGSKNVLRKCGFRELGEETDELGTVCLIYGLDLGV</sequence>
<dbReference type="PANTHER" id="PTHR43792:SF1">
    <property type="entry name" value="N-ACETYLTRANSFERASE DOMAIN-CONTAINING PROTEIN"/>
    <property type="match status" value="1"/>
</dbReference>
<organism evidence="2 3">
    <name type="scientific">Aspergillus clavatus (strain ATCC 1007 / CBS 513.65 / DSM 816 / NCTC 3887 / NRRL 1 / QM 1276 / 107)</name>
    <dbReference type="NCBI Taxonomy" id="344612"/>
    <lineage>
        <taxon>Eukaryota</taxon>
        <taxon>Fungi</taxon>
        <taxon>Dikarya</taxon>
        <taxon>Ascomycota</taxon>
        <taxon>Pezizomycotina</taxon>
        <taxon>Eurotiomycetes</taxon>
        <taxon>Eurotiomycetidae</taxon>
        <taxon>Eurotiales</taxon>
        <taxon>Aspergillaceae</taxon>
        <taxon>Aspergillus</taxon>
        <taxon>Aspergillus subgen. Fumigati</taxon>
    </lineage>
</organism>
<dbReference type="VEuPathDB" id="FungiDB:ACLA_018720"/>
<accession>A1CNE7</accession>
<evidence type="ECO:0000259" key="1">
    <source>
        <dbReference type="PROSITE" id="PS51186"/>
    </source>
</evidence>
<dbReference type="InterPro" id="IPR016181">
    <property type="entry name" value="Acyl_CoA_acyltransferase"/>
</dbReference>
<dbReference type="Pfam" id="PF13302">
    <property type="entry name" value="Acetyltransf_3"/>
    <property type="match status" value="1"/>
</dbReference>
<dbReference type="AlphaFoldDB" id="A1CNE7"/>
<dbReference type="eggNOG" id="ENOG502SQ7V">
    <property type="taxonomic scope" value="Eukaryota"/>
</dbReference>
<protein>
    <submittedName>
        <fullName evidence="2">GNAT family acetyltransferase, putative</fullName>
    </submittedName>
</protein>
<dbReference type="Proteomes" id="UP000006701">
    <property type="component" value="Unassembled WGS sequence"/>
</dbReference>
<dbReference type="PANTHER" id="PTHR43792">
    <property type="entry name" value="GNAT FAMILY, PUTATIVE (AFU_ORTHOLOGUE AFUA_3G00765)-RELATED-RELATED"/>
    <property type="match status" value="1"/>
</dbReference>
<dbReference type="Gene3D" id="3.40.630.30">
    <property type="match status" value="1"/>
</dbReference>
<gene>
    <name evidence="2" type="ORF">ACLA_018720</name>
</gene>
<name>A1CNE7_ASPCL</name>
<dbReference type="OrthoDB" id="630895at2759"/>
<dbReference type="InterPro" id="IPR051531">
    <property type="entry name" value="N-acetyltransferase"/>
</dbReference>
<dbReference type="KEGG" id="act:ACLA_018720"/>
<evidence type="ECO:0000313" key="3">
    <source>
        <dbReference type="Proteomes" id="UP000006701"/>
    </source>
</evidence>
<dbReference type="GO" id="GO:0016747">
    <property type="term" value="F:acyltransferase activity, transferring groups other than amino-acyl groups"/>
    <property type="evidence" value="ECO:0007669"/>
    <property type="project" value="InterPro"/>
</dbReference>
<dbReference type="SUPFAM" id="SSF55729">
    <property type="entry name" value="Acyl-CoA N-acyltransferases (Nat)"/>
    <property type="match status" value="1"/>
</dbReference>
<feature type="domain" description="N-acetyltransferase" evidence="1">
    <location>
        <begin position="42"/>
        <end position="207"/>
    </location>
</feature>
<proteinExistence type="predicted"/>
<dbReference type="GeneID" id="4701286"/>
<dbReference type="EMBL" id="DS027059">
    <property type="protein sequence ID" value="EAW07168.1"/>
    <property type="molecule type" value="Genomic_DNA"/>
</dbReference>
<dbReference type="RefSeq" id="XP_001268594.1">
    <property type="nucleotide sequence ID" value="XM_001268593.1"/>
</dbReference>
<dbReference type="OMA" id="WPEIGYM"/>